<feature type="region of interest" description="Disordered" evidence="1">
    <location>
        <begin position="145"/>
        <end position="169"/>
    </location>
</feature>
<keyword evidence="2" id="KW-1185">Reference proteome</keyword>
<organism evidence="2 3">
    <name type="scientific">Ditylenchus dipsaci</name>
    <dbReference type="NCBI Taxonomy" id="166011"/>
    <lineage>
        <taxon>Eukaryota</taxon>
        <taxon>Metazoa</taxon>
        <taxon>Ecdysozoa</taxon>
        <taxon>Nematoda</taxon>
        <taxon>Chromadorea</taxon>
        <taxon>Rhabditida</taxon>
        <taxon>Tylenchina</taxon>
        <taxon>Tylenchomorpha</taxon>
        <taxon>Sphaerularioidea</taxon>
        <taxon>Anguinidae</taxon>
        <taxon>Anguininae</taxon>
        <taxon>Ditylenchus</taxon>
    </lineage>
</organism>
<dbReference type="AlphaFoldDB" id="A0A915D5I8"/>
<name>A0A915D5I8_9BILA</name>
<dbReference type="WBParaSite" id="jg16267">
    <property type="protein sequence ID" value="jg16267"/>
    <property type="gene ID" value="jg16267"/>
</dbReference>
<proteinExistence type="predicted"/>
<feature type="compositionally biased region" description="Basic and acidic residues" evidence="1">
    <location>
        <begin position="151"/>
        <end position="166"/>
    </location>
</feature>
<feature type="region of interest" description="Disordered" evidence="1">
    <location>
        <begin position="1"/>
        <end position="122"/>
    </location>
</feature>
<sequence>MANFRGENLRGRGSYSGQVNVSTSSVNPQEDQRNVSISRGNYQSTSSSFNQSGGNPNFINQRGARGGRGQSVFDGSGSFQTGRGGVAFDRSGSGSHQYGRGGGNGRGTSTPSFPNRGGLGNGNTVHPVGTYNGGSYVRNVIPTESHTSGVKQEELKQEEAVPERSSTDVAASLPKITQDTLNKLADVSAKFLDAFSDLNAIFQQLRR</sequence>
<feature type="compositionally biased region" description="Polar residues" evidence="1">
    <location>
        <begin position="15"/>
        <end position="60"/>
    </location>
</feature>
<reference evidence="3" key="1">
    <citation type="submission" date="2022-11" db="UniProtKB">
        <authorList>
            <consortium name="WormBaseParasite"/>
        </authorList>
    </citation>
    <scope>IDENTIFICATION</scope>
</reference>
<evidence type="ECO:0000313" key="2">
    <source>
        <dbReference type="Proteomes" id="UP000887574"/>
    </source>
</evidence>
<evidence type="ECO:0000256" key="1">
    <source>
        <dbReference type="SAM" id="MobiDB-lite"/>
    </source>
</evidence>
<protein>
    <submittedName>
        <fullName evidence="3">Uncharacterized protein</fullName>
    </submittedName>
</protein>
<accession>A0A915D5I8</accession>
<evidence type="ECO:0000313" key="3">
    <source>
        <dbReference type="WBParaSite" id="jg16267"/>
    </source>
</evidence>
<dbReference type="Proteomes" id="UP000887574">
    <property type="component" value="Unplaced"/>
</dbReference>